<dbReference type="Proteomes" id="UP000035170">
    <property type="component" value="Unassembled WGS sequence"/>
</dbReference>
<dbReference type="Pfam" id="PF03401">
    <property type="entry name" value="TctC"/>
    <property type="match status" value="1"/>
</dbReference>
<dbReference type="AlphaFoldDB" id="A0A0H2M5Q9"/>
<dbReference type="PIRSF" id="PIRSF017082">
    <property type="entry name" value="YflP"/>
    <property type="match status" value="1"/>
</dbReference>
<keyword evidence="4" id="KW-1185">Reference proteome</keyword>
<dbReference type="EMBL" id="JZWI01000007">
    <property type="protein sequence ID" value="KLN57456.1"/>
    <property type="molecule type" value="Genomic_DNA"/>
</dbReference>
<dbReference type="SUPFAM" id="SSF53850">
    <property type="entry name" value="Periplasmic binding protein-like II"/>
    <property type="match status" value="1"/>
</dbReference>
<sequence>MTTTSKNGLSRALGMGAALALAAGAAAAATEAPFPSKPVRIIVQYQAGGSTDTLARLLAEGLSKRLGQPVVVENRSGAGGIIGTDYVAKSPPDGYTLLLTVPGPVTANLVLYSKLPYDPRTDLRMVSDIATTRTVLAVHPSVPATDFKSLIAAAKAAPGKYSMGSWGPGTQPHQVQVYMDKAYGLQTMHVPYKGESPMAIDLIGGVIQMTVGSVTTLQPYIKAGKLRPLAVAGTRRARALPDVPTFAEQGYADEVYAMTGPTSLMAPAKTPDAVIERLGREVSAVVRQPEVSRRIEELGAEPVGNLPPEATAAYKAFLPVTLKLTQATGVKLD</sequence>
<reference evidence="3 4" key="1">
    <citation type="submission" date="2015-03" db="EMBL/GenBank/DDBJ databases">
        <title>Genome sequence of Variovorax paradoxus TBEA6.</title>
        <authorList>
            <person name="Poehlein A."/>
            <person name="Schuldes J."/>
            <person name="Wuebbeler J.H."/>
            <person name="Hiessl S."/>
            <person name="Steinbuechel A."/>
            <person name="Daniel R."/>
        </authorList>
    </citation>
    <scope>NUCLEOTIDE SEQUENCE [LARGE SCALE GENOMIC DNA]</scope>
    <source>
        <strain evidence="3 4">TBEA6</strain>
    </source>
</reference>
<evidence type="ECO:0000313" key="4">
    <source>
        <dbReference type="Proteomes" id="UP000035170"/>
    </source>
</evidence>
<dbReference type="PATRIC" id="fig|34073.19.peg.1567"/>
<dbReference type="InterPro" id="IPR042100">
    <property type="entry name" value="Bug_dom1"/>
</dbReference>
<dbReference type="PANTHER" id="PTHR42928:SF5">
    <property type="entry name" value="BLR1237 PROTEIN"/>
    <property type="match status" value="1"/>
</dbReference>
<protein>
    <submittedName>
        <fullName evidence="3">Tripartite tricarboxylate transporter family receptor</fullName>
    </submittedName>
</protein>
<feature type="signal peptide" evidence="2">
    <location>
        <begin position="1"/>
        <end position="28"/>
    </location>
</feature>
<keyword evidence="3" id="KW-0675">Receptor</keyword>
<feature type="chain" id="PRO_5002596627" evidence="2">
    <location>
        <begin position="29"/>
        <end position="333"/>
    </location>
</feature>
<dbReference type="PANTHER" id="PTHR42928">
    <property type="entry name" value="TRICARBOXYLATE-BINDING PROTEIN"/>
    <property type="match status" value="1"/>
</dbReference>
<dbReference type="InterPro" id="IPR005064">
    <property type="entry name" value="BUG"/>
</dbReference>
<comment type="similarity">
    <text evidence="1">Belongs to the UPF0065 (bug) family.</text>
</comment>
<dbReference type="Gene3D" id="3.40.190.150">
    <property type="entry name" value="Bordetella uptake gene, domain 1"/>
    <property type="match status" value="1"/>
</dbReference>
<evidence type="ECO:0000256" key="2">
    <source>
        <dbReference type="SAM" id="SignalP"/>
    </source>
</evidence>
<keyword evidence="2" id="KW-0732">Signal</keyword>
<accession>A0A0H2M5Q9</accession>
<evidence type="ECO:0000256" key="1">
    <source>
        <dbReference type="ARBA" id="ARBA00006987"/>
    </source>
</evidence>
<comment type="caution">
    <text evidence="3">The sequence shown here is derived from an EMBL/GenBank/DDBJ whole genome shotgun (WGS) entry which is preliminary data.</text>
</comment>
<dbReference type="CDD" id="cd07012">
    <property type="entry name" value="PBP2_Bug_TTT"/>
    <property type="match status" value="1"/>
</dbReference>
<proteinExistence type="inferred from homology"/>
<dbReference type="Gene3D" id="3.40.190.10">
    <property type="entry name" value="Periplasmic binding protein-like II"/>
    <property type="match status" value="1"/>
</dbReference>
<evidence type="ECO:0000313" key="3">
    <source>
        <dbReference type="EMBL" id="KLN57456.1"/>
    </source>
</evidence>
<gene>
    <name evidence="3" type="ORF">VPARA_15360</name>
</gene>
<organism evidence="3 4">
    <name type="scientific">Variovorax paradoxus</name>
    <dbReference type="NCBI Taxonomy" id="34073"/>
    <lineage>
        <taxon>Bacteria</taxon>
        <taxon>Pseudomonadati</taxon>
        <taxon>Pseudomonadota</taxon>
        <taxon>Betaproteobacteria</taxon>
        <taxon>Burkholderiales</taxon>
        <taxon>Comamonadaceae</taxon>
        <taxon>Variovorax</taxon>
    </lineage>
</organism>
<name>A0A0H2M5Q9_VARPD</name>